<evidence type="ECO:0008006" key="3">
    <source>
        <dbReference type="Google" id="ProtNLM"/>
    </source>
</evidence>
<dbReference type="Pfam" id="PF14100">
    <property type="entry name" value="DUF6807"/>
    <property type="match status" value="1"/>
</dbReference>
<evidence type="ECO:0000313" key="1">
    <source>
        <dbReference type="EMBL" id="QDT96322.1"/>
    </source>
</evidence>
<sequence length="402" mass="45734">MLSAIHAADPTIGQITLKSGKHVITDEPVFVLLPETGFPDTTVYLLEKSSAGTKTIPAQIENRKNAANRLWFIPPGKTTADTSRVFEIKIGQTTFENGVSIKDSGEAFQIRIGNRPVLNYNYKHRAAPKLLHPLYGRSAHIHPIWTPSGKIVSDEFPPDHAHQSGQFLAYTNCLFEGRVTNFWEIKSNKGRVRFHKLVSQQSGPVFAELKVKQEHVDLTGSEEKVALLETWTIRVWNQIAKQPKFWMYDISSEARCASESPLLLPKYHYGGMAIRGGRGWDKNNCRFLTSNGKTRKDGNHDRAHWCDIYGRPTAETPWSGFTILSHRTNFRHPEPVRIHPSMPYMVFTPSALGDWKITPEQPNISRYRFLVHDGPTLQETEQIWHIYAYPPQTTLQLVTKNN</sequence>
<name>A0A517VTJ6_9PLAN</name>
<accession>A0A517VTJ6</accession>
<evidence type="ECO:0000313" key="2">
    <source>
        <dbReference type="Proteomes" id="UP000318704"/>
    </source>
</evidence>
<protein>
    <recommendedName>
        <fullName evidence="3">Methane oxygenase PmoA</fullName>
    </recommendedName>
</protein>
<dbReference type="KEGG" id="gaw:V144x_17760"/>
<organism evidence="1 2">
    <name type="scientific">Gimesia aquarii</name>
    <dbReference type="NCBI Taxonomy" id="2527964"/>
    <lineage>
        <taxon>Bacteria</taxon>
        <taxon>Pseudomonadati</taxon>
        <taxon>Planctomycetota</taxon>
        <taxon>Planctomycetia</taxon>
        <taxon>Planctomycetales</taxon>
        <taxon>Planctomycetaceae</taxon>
        <taxon>Gimesia</taxon>
    </lineage>
</organism>
<gene>
    <name evidence="1" type="ORF">V144x_17760</name>
</gene>
<dbReference type="AlphaFoldDB" id="A0A517VTJ6"/>
<reference evidence="1 2" key="1">
    <citation type="submission" date="2019-03" db="EMBL/GenBank/DDBJ databases">
        <title>Deep-cultivation of Planctomycetes and their phenomic and genomic characterization uncovers novel biology.</title>
        <authorList>
            <person name="Wiegand S."/>
            <person name="Jogler M."/>
            <person name="Boedeker C."/>
            <person name="Pinto D."/>
            <person name="Vollmers J."/>
            <person name="Rivas-Marin E."/>
            <person name="Kohn T."/>
            <person name="Peeters S.H."/>
            <person name="Heuer A."/>
            <person name="Rast P."/>
            <person name="Oberbeckmann S."/>
            <person name="Bunk B."/>
            <person name="Jeske O."/>
            <person name="Meyerdierks A."/>
            <person name="Storesund J.E."/>
            <person name="Kallscheuer N."/>
            <person name="Luecker S."/>
            <person name="Lage O.M."/>
            <person name="Pohl T."/>
            <person name="Merkel B.J."/>
            <person name="Hornburger P."/>
            <person name="Mueller R.-W."/>
            <person name="Bruemmer F."/>
            <person name="Labrenz M."/>
            <person name="Spormann A.M."/>
            <person name="Op den Camp H."/>
            <person name="Overmann J."/>
            <person name="Amann R."/>
            <person name="Jetten M.S.M."/>
            <person name="Mascher T."/>
            <person name="Medema M.H."/>
            <person name="Devos D.P."/>
            <person name="Kaster A.-K."/>
            <person name="Ovreas L."/>
            <person name="Rohde M."/>
            <person name="Galperin M.Y."/>
            <person name="Jogler C."/>
        </authorList>
    </citation>
    <scope>NUCLEOTIDE SEQUENCE [LARGE SCALE GENOMIC DNA]</scope>
    <source>
        <strain evidence="1 2">V144</strain>
    </source>
</reference>
<dbReference type="Proteomes" id="UP000318704">
    <property type="component" value="Chromosome"/>
</dbReference>
<dbReference type="InterPro" id="IPR029475">
    <property type="entry name" value="DUF6807"/>
</dbReference>
<dbReference type="EMBL" id="CP037920">
    <property type="protein sequence ID" value="QDT96322.1"/>
    <property type="molecule type" value="Genomic_DNA"/>
</dbReference>
<proteinExistence type="predicted"/>